<dbReference type="EMBL" id="JAAPAO010000281">
    <property type="protein sequence ID" value="KAF4664700.1"/>
    <property type="molecule type" value="Genomic_DNA"/>
</dbReference>
<dbReference type="OrthoDB" id="448954at2759"/>
<keyword evidence="2" id="KW-1185">Reference proteome</keyword>
<accession>A0A7J6M0G5</accession>
<dbReference type="Proteomes" id="UP000591131">
    <property type="component" value="Unassembled WGS sequence"/>
</dbReference>
<dbReference type="AlphaFoldDB" id="A0A7J6M0G5"/>
<proteinExistence type="predicted"/>
<comment type="caution">
    <text evidence="1">The sequence shown here is derived from an EMBL/GenBank/DDBJ whole genome shotgun (WGS) entry which is preliminary data.</text>
</comment>
<name>A0A7J6M0G5_PERCH</name>
<sequence>MRGVFFAVAEQRRLVDMIHSYADPAKPRSSSDSDYSTCAYETYTGGRNGAIVAALLNAFLEENSHPPVAGRLPPAFGPSHDRPEWMDDKAVAAVWAAVFFCIPDELLLIDSDACGSSSKVPSPSEVLLDLTEGSDDYQLIRAFVFTLRSKCCPGDGEEVAHFKGMCSCKCPKPKAGSNSCS</sequence>
<reference evidence="1 2" key="1">
    <citation type="submission" date="2020-04" db="EMBL/GenBank/DDBJ databases">
        <title>Perkinsus chesapeaki whole genome sequence.</title>
        <authorList>
            <person name="Bogema D.R."/>
        </authorList>
    </citation>
    <scope>NUCLEOTIDE SEQUENCE [LARGE SCALE GENOMIC DNA]</scope>
    <source>
        <strain evidence="1">ATCC PRA-425</strain>
    </source>
</reference>
<protein>
    <submittedName>
        <fullName evidence="1">Uncharacterized protein</fullName>
    </submittedName>
</protein>
<gene>
    <name evidence="1" type="ORF">FOL47_005007</name>
</gene>
<evidence type="ECO:0000313" key="1">
    <source>
        <dbReference type="EMBL" id="KAF4664700.1"/>
    </source>
</evidence>
<evidence type="ECO:0000313" key="2">
    <source>
        <dbReference type="Proteomes" id="UP000591131"/>
    </source>
</evidence>
<organism evidence="1 2">
    <name type="scientific">Perkinsus chesapeaki</name>
    <name type="common">Clam parasite</name>
    <name type="synonym">Perkinsus andrewsi</name>
    <dbReference type="NCBI Taxonomy" id="330153"/>
    <lineage>
        <taxon>Eukaryota</taxon>
        <taxon>Sar</taxon>
        <taxon>Alveolata</taxon>
        <taxon>Perkinsozoa</taxon>
        <taxon>Perkinsea</taxon>
        <taxon>Perkinsida</taxon>
        <taxon>Perkinsidae</taxon>
        <taxon>Perkinsus</taxon>
    </lineage>
</organism>